<dbReference type="AlphaFoldDB" id="A0A4Y2INZ6"/>
<name>A0A4Y2INZ6_ARAVE</name>
<accession>A0A4Y2INZ6</accession>
<sequence>MLLQMHYYRGSTVRNAQNVPYCVNLRHATVAILARRSLAGVHGTSVIRPGMQTLKARIHLRPEWLASSWFADVNEVAGSTRVIPEPLATAFPLTFGKW</sequence>
<evidence type="ECO:0000313" key="2">
    <source>
        <dbReference type="Proteomes" id="UP000499080"/>
    </source>
</evidence>
<keyword evidence="2" id="KW-1185">Reference proteome</keyword>
<reference evidence="1 2" key="1">
    <citation type="journal article" date="2019" name="Sci. Rep.">
        <title>Orb-weaving spider Araneus ventricosus genome elucidates the spidroin gene catalogue.</title>
        <authorList>
            <person name="Kono N."/>
            <person name="Nakamura H."/>
            <person name="Ohtoshi R."/>
            <person name="Moran D.A.P."/>
            <person name="Shinohara A."/>
            <person name="Yoshida Y."/>
            <person name="Fujiwara M."/>
            <person name="Mori M."/>
            <person name="Tomita M."/>
            <person name="Arakawa K."/>
        </authorList>
    </citation>
    <scope>NUCLEOTIDE SEQUENCE [LARGE SCALE GENOMIC DNA]</scope>
</reference>
<gene>
    <name evidence="1" type="ORF">AVEN_64493_1</name>
</gene>
<evidence type="ECO:0000313" key="1">
    <source>
        <dbReference type="EMBL" id="GBM79538.1"/>
    </source>
</evidence>
<proteinExistence type="predicted"/>
<dbReference type="EMBL" id="BGPR01002826">
    <property type="protein sequence ID" value="GBM79538.1"/>
    <property type="molecule type" value="Genomic_DNA"/>
</dbReference>
<protein>
    <submittedName>
        <fullName evidence="1">Uncharacterized protein</fullName>
    </submittedName>
</protein>
<dbReference type="Proteomes" id="UP000499080">
    <property type="component" value="Unassembled WGS sequence"/>
</dbReference>
<organism evidence="1 2">
    <name type="scientific">Araneus ventricosus</name>
    <name type="common">Orbweaver spider</name>
    <name type="synonym">Epeira ventricosa</name>
    <dbReference type="NCBI Taxonomy" id="182803"/>
    <lineage>
        <taxon>Eukaryota</taxon>
        <taxon>Metazoa</taxon>
        <taxon>Ecdysozoa</taxon>
        <taxon>Arthropoda</taxon>
        <taxon>Chelicerata</taxon>
        <taxon>Arachnida</taxon>
        <taxon>Araneae</taxon>
        <taxon>Araneomorphae</taxon>
        <taxon>Entelegynae</taxon>
        <taxon>Araneoidea</taxon>
        <taxon>Araneidae</taxon>
        <taxon>Araneus</taxon>
    </lineage>
</organism>
<comment type="caution">
    <text evidence="1">The sequence shown here is derived from an EMBL/GenBank/DDBJ whole genome shotgun (WGS) entry which is preliminary data.</text>
</comment>